<dbReference type="EMBL" id="WTYB01000001">
    <property type="protein sequence ID" value="MXP37810.1"/>
    <property type="molecule type" value="Genomic_DNA"/>
</dbReference>
<gene>
    <name evidence="1" type="ORF">FHS52_000483</name>
    <name evidence="2" type="ORF">GRI59_04170</name>
</gene>
<accession>A0A6I4UFV3</accession>
<organism evidence="2 3">
    <name type="scientific">Erythrobacter ramosus</name>
    <dbReference type="NCBI Taxonomy" id="35811"/>
    <lineage>
        <taxon>Bacteria</taxon>
        <taxon>Pseudomonadati</taxon>
        <taxon>Pseudomonadota</taxon>
        <taxon>Alphaproteobacteria</taxon>
        <taxon>Sphingomonadales</taxon>
        <taxon>Erythrobacteraceae</taxon>
        <taxon>Erythrobacter/Porphyrobacter group</taxon>
        <taxon>Erythrobacter</taxon>
    </lineage>
</organism>
<sequence>MARESDRSARAQQPLRSFALYALACGALVLAVPSAGLALAGEIAPVRTAASLDALGLRMFTPASVDPDLAARVADKARARGIRFTPASAPTMSGKRTVTVAVRMDDDTARAITVRKAIDAVPGRGLGLTGLDSSKFQLGSARGYKSFARSVDLSAKVSNVSLPDLAQFEPSRPKAEDKPSRLQPRIELEDRQIAGRSPNTLDSTAAQTVGLGGSFRLSPNLNVTAGVRYSQERERLNPLTNSVQDSQAVYVGTQIKF</sequence>
<proteinExistence type="predicted"/>
<protein>
    <submittedName>
        <fullName evidence="2">Uncharacterized protein</fullName>
    </submittedName>
</protein>
<evidence type="ECO:0000313" key="3">
    <source>
        <dbReference type="Proteomes" id="UP000430021"/>
    </source>
</evidence>
<comment type="caution">
    <text evidence="2">The sequence shown here is derived from an EMBL/GenBank/DDBJ whole genome shotgun (WGS) entry which is preliminary data.</text>
</comment>
<evidence type="ECO:0000313" key="2">
    <source>
        <dbReference type="EMBL" id="MXP37810.1"/>
    </source>
</evidence>
<name>A0A6I4UFV3_9SPHN</name>
<dbReference type="OrthoDB" id="8479273at2"/>
<dbReference type="AlphaFoldDB" id="A0A6I4UFV3"/>
<dbReference type="Proteomes" id="UP000430021">
    <property type="component" value="Unassembled WGS sequence"/>
</dbReference>
<dbReference type="EMBL" id="JACICE010000001">
    <property type="protein sequence ID" value="MBB3774540.1"/>
    <property type="molecule type" value="Genomic_DNA"/>
</dbReference>
<dbReference type="RefSeq" id="WP_160759916.1">
    <property type="nucleotide sequence ID" value="NZ_BAAADZ010000002.1"/>
</dbReference>
<evidence type="ECO:0000313" key="1">
    <source>
        <dbReference type="EMBL" id="MBB3774540.1"/>
    </source>
</evidence>
<reference evidence="2 3" key="1">
    <citation type="submission" date="2019-12" db="EMBL/GenBank/DDBJ databases">
        <title>Genomic-based taxomic classification of the family Erythrobacteraceae.</title>
        <authorList>
            <person name="Xu L."/>
        </authorList>
    </citation>
    <scope>NUCLEOTIDE SEQUENCE [LARGE SCALE GENOMIC DNA]</scope>
    <source>
        <strain evidence="2 3">JCM 10282</strain>
    </source>
</reference>
<dbReference type="Proteomes" id="UP000548685">
    <property type="component" value="Unassembled WGS sequence"/>
</dbReference>
<keyword evidence="4" id="KW-1185">Reference proteome</keyword>
<reference evidence="1 4" key="2">
    <citation type="submission" date="2020-08" db="EMBL/GenBank/DDBJ databases">
        <title>Genomic Encyclopedia of Type Strains, Phase IV (KMG-IV): sequencing the most valuable type-strain genomes for metagenomic binning, comparative biology and taxonomic classification.</title>
        <authorList>
            <person name="Goeker M."/>
        </authorList>
    </citation>
    <scope>NUCLEOTIDE SEQUENCE [LARGE SCALE GENOMIC DNA]</scope>
    <source>
        <strain evidence="1 4">DSM 8510</strain>
    </source>
</reference>
<evidence type="ECO:0000313" key="4">
    <source>
        <dbReference type="Proteomes" id="UP000548685"/>
    </source>
</evidence>